<evidence type="ECO:0000256" key="1">
    <source>
        <dbReference type="ARBA" id="ARBA00004141"/>
    </source>
</evidence>
<evidence type="ECO:0000256" key="8">
    <source>
        <dbReference type="SAM" id="Phobius"/>
    </source>
</evidence>
<evidence type="ECO:0000313" key="9">
    <source>
        <dbReference type="EMBL" id="VFS68385.1"/>
    </source>
</evidence>
<dbReference type="PANTHER" id="PTHR30474">
    <property type="entry name" value="CELL CYCLE PROTEIN"/>
    <property type="match status" value="1"/>
</dbReference>
<dbReference type="GO" id="GO:0005886">
    <property type="term" value="C:plasma membrane"/>
    <property type="evidence" value="ECO:0007669"/>
    <property type="project" value="TreeGrafter"/>
</dbReference>
<dbReference type="InterPro" id="IPR018365">
    <property type="entry name" value="Cell_cycle_FtsW-rel_CS"/>
</dbReference>
<reference evidence="9 10" key="1">
    <citation type="submission" date="2019-03" db="EMBL/GenBank/DDBJ databases">
        <authorList>
            <consortium name="Pathogen Informatics"/>
        </authorList>
    </citation>
    <scope>NUCLEOTIDE SEQUENCE [LARGE SCALE GENOMIC DNA]</scope>
    <source>
        <strain evidence="9 10">NCTC13038</strain>
    </source>
</reference>
<dbReference type="PROSITE" id="PS00428">
    <property type="entry name" value="FTSW_RODA_SPOVE"/>
    <property type="match status" value="1"/>
</dbReference>
<accession>A0A485B4T7</accession>
<evidence type="ECO:0000256" key="7">
    <source>
        <dbReference type="ARBA" id="ARBA00033270"/>
    </source>
</evidence>
<dbReference type="GO" id="GO:0051301">
    <property type="term" value="P:cell division"/>
    <property type="evidence" value="ECO:0007669"/>
    <property type="project" value="InterPro"/>
</dbReference>
<name>A0A485B4T7_RAOTE</name>
<feature type="transmembrane region" description="Helical" evidence="8">
    <location>
        <begin position="71"/>
        <end position="98"/>
    </location>
</feature>
<dbReference type="AlphaFoldDB" id="A0A485B4T7"/>
<dbReference type="Proteomes" id="UP000332594">
    <property type="component" value="Unassembled WGS sequence"/>
</dbReference>
<evidence type="ECO:0000256" key="3">
    <source>
        <dbReference type="ARBA" id="ARBA00022960"/>
    </source>
</evidence>
<comment type="subcellular location">
    <subcellularLocation>
        <location evidence="1">Membrane</location>
        <topology evidence="1">Multi-pass membrane protein</topology>
    </subcellularLocation>
</comment>
<evidence type="ECO:0000256" key="2">
    <source>
        <dbReference type="ARBA" id="ARBA00022692"/>
    </source>
</evidence>
<evidence type="ECO:0000256" key="6">
    <source>
        <dbReference type="ARBA" id="ARBA00032370"/>
    </source>
</evidence>
<proteinExistence type="predicted"/>
<keyword evidence="3" id="KW-0133">Cell shape</keyword>
<feature type="transmembrane region" description="Helical" evidence="8">
    <location>
        <begin position="104"/>
        <end position="125"/>
    </location>
</feature>
<sequence>MAPADCAGKAGYTAPSRSWSFCRSAHTDFIFAVLAEELGLIGVLVLLALYILLIMRGLWIAAQAQTTFGRVMAGGLMLILFVYVFVNIGMVSGILPVVGVPLPLVSYGGSALIVLMAGFGIVMSIHTHRKMLSKSV</sequence>
<dbReference type="Pfam" id="PF01098">
    <property type="entry name" value="FTSW_RODA_SPOVE"/>
    <property type="match status" value="1"/>
</dbReference>
<gene>
    <name evidence="9" type="primary">mrdB_1</name>
    <name evidence="9" type="ORF">NCTC13038_01376</name>
</gene>
<protein>
    <recommendedName>
        <fullName evidence="7">Cell wall polymerase</fullName>
    </recommendedName>
    <alternativeName>
        <fullName evidence="6">Peptidoglycan polymerase</fullName>
    </alternativeName>
</protein>
<dbReference type="InterPro" id="IPR001182">
    <property type="entry name" value="FtsW/RodA"/>
</dbReference>
<dbReference type="EMBL" id="CAADJG010000002">
    <property type="protein sequence ID" value="VFS68385.1"/>
    <property type="molecule type" value="Genomic_DNA"/>
</dbReference>
<keyword evidence="2 8" id="KW-0812">Transmembrane</keyword>
<dbReference type="PANTHER" id="PTHR30474:SF1">
    <property type="entry name" value="PEPTIDOGLYCAN GLYCOSYLTRANSFERASE MRDB"/>
    <property type="match status" value="1"/>
</dbReference>
<organism evidence="9 10">
    <name type="scientific">Raoultella terrigena</name>
    <name type="common">Klebsiella terrigena</name>
    <dbReference type="NCBI Taxonomy" id="577"/>
    <lineage>
        <taxon>Bacteria</taxon>
        <taxon>Pseudomonadati</taxon>
        <taxon>Pseudomonadota</taxon>
        <taxon>Gammaproteobacteria</taxon>
        <taxon>Enterobacterales</taxon>
        <taxon>Enterobacteriaceae</taxon>
        <taxon>Klebsiella/Raoultella group</taxon>
        <taxon>Raoultella</taxon>
    </lineage>
</organism>
<keyword evidence="4 8" id="KW-1133">Transmembrane helix</keyword>
<dbReference type="GO" id="GO:0008360">
    <property type="term" value="P:regulation of cell shape"/>
    <property type="evidence" value="ECO:0007669"/>
    <property type="project" value="UniProtKB-KW"/>
</dbReference>
<dbReference type="GO" id="GO:0015648">
    <property type="term" value="F:lipid-linked peptidoglycan transporter activity"/>
    <property type="evidence" value="ECO:0007669"/>
    <property type="project" value="TreeGrafter"/>
</dbReference>
<dbReference type="GO" id="GO:0032153">
    <property type="term" value="C:cell division site"/>
    <property type="evidence" value="ECO:0007669"/>
    <property type="project" value="TreeGrafter"/>
</dbReference>
<evidence type="ECO:0000256" key="4">
    <source>
        <dbReference type="ARBA" id="ARBA00022989"/>
    </source>
</evidence>
<keyword evidence="5 8" id="KW-0472">Membrane</keyword>
<evidence type="ECO:0000256" key="5">
    <source>
        <dbReference type="ARBA" id="ARBA00023136"/>
    </source>
</evidence>
<feature type="transmembrane region" description="Helical" evidence="8">
    <location>
        <begin position="38"/>
        <end position="59"/>
    </location>
</feature>
<evidence type="ECO:0000313" key="10">
    <source>
        <dbReference type="Proteomes" id="UP000332594"/>
    </source>
</evidence>